<dbReference type="AlphaFoldDB" id="A0A3D6BS55"/>
<evidence type="ECO:0000313" key="2">
    <source>
        <dbReference type="Proteomes" id="UP000263268"/>
    </source>
</evidence>
<dbReference type="PANTHER" id="PTHR30149">
    <property type="entry name" value="HYDROGENASE PROTEIN ASSEMBLY PROTEIN HYPD"/>
    <property type="match status" value="1"/>
</dbReference>
<dbReference type="InterPro" id="IPR002780">
    <property type="entry name" value="Hyd_form_HypD"/>
</dbReference>
<feature type="non-terminal residue" evidence="1">
    <location>
        <position position="1"/>
    </location>
</feature>
<reference evidence="1 2" key="1">
    <citation type="journal article" date="2018" name="Nat. Biotechnol.">
        <title>A standardized bacterial taxonomy based on genome phylogeny substantially revises the tree of life.</title>
        <authorList>
            <person name="Parks D.H."/>
            <person name="Chuvochina M."/>
            <person name="Waite D.W."/>
            <person name="Rinke C."/>
            <person name="Skarshewski A."/>
            <person name="Chaumeil P.A."/>
            <person name="Hugenholtz P."/>
        </authorList>
    </citation>
    <scope>NUCLEOTIDE SEQUENCE [LARGE SCALE GENOMIC DNA]</scope>
    <source>
        <strain evidence="1">UBA10227</strain>
    </source>
</reference>
<gene>
    <name evidence="1" type="ORF">DHV22_11005</name>
</gene>
<accession>A0A3D6BS55</accession>
<dbReference type="GO" id="GO:0005506">
    <property type="term" value="F:iron ion binding"/>
    <property type="evidence" value="ECO:0007669"/>
    <property type="project" value="TreeGrafter"/>
</dbReference>
<proteinExistence type="predicted"/>
<dbReference type="Proteomes" id="UP000263268">
    <property type="component" value="Unassembled WGS sequence"/>
</dbReference>
<sequence length="72" mass="7770">AFDANKKFSITIEEAPEHPDCISGQIMKGIKKPFECAQFGKKCKPSFPLGAPMVSSEGACAAYYHFSGLIEA</sequence>
<evidence type="ECO:0000313" key="1">
    <source>
        <dbReference type="EMBL" id="HCY82080.1"/>
    </source>
</evidence>
<dbReference type="InterPro" id="IPR042244">
    <property type="entry name" value="HypD_2_sf"/>
</dbReference>
<organism evidence="1 2">
    <name type="scientific">Xanthomarina gelatinilytica</name>
    <dbReference type="NCBI Taxonomy" id="1137281"/>
    <lineage>
        <taxon>Bacteria</taxon>
        <taxon>Pseudomonadati</taxon>
        <taxon>Bacteroidota</taxon>
        <taxon>Flavobacteriia</taxon>
        <taxon>Flavobacteriales</taxon>
        <taxon>Flavobacteriaceae</taxon>
        <taxon>Xanthomarina</taxon>
    </lineage>
</organism>
<dbReference type="GO" id="GO:0070025">
    <property type="term" value="F:carbon monoxide binding"/>
    <property type="evidence" value="ECO:0007669"/>
    <property type="project" value="TreeGrafter"/>
</dbReference>
<dbReference type="GO" id="GO:0051539">
    <property type="term" value="F:4 iron, 4 sulfur cluster binding"/>
    <property type="evidence" value="ECO:0007669"/>
    <property type="project" value="TreeGrafter"/>
</dbReference>
<dbReference type="EMBL" id="DPRK01000178">
    <property type="protein sequence ID" value="HCY82080.1"/>
    <property type="molecule type" value="Genomic_DNA"/>
</dbReference>
<dbReference type="Pfam" id="PF01924">
    <property type="entry name" value="HypD"/>
    <property type="match status" value="1"/>
</dbReference>
<name>A0A3D6BS55_9FLAO</name>
<dbReference type="GO" id="GO:0051604">
    <property type="term" value="P:protein maturation"/>
    <property type="evidence" value="ECO:0007669"/>
    <property type="project" value="TreeGrafter"/>
</dbReference>
<protein>
    <submittedName>
        <fullName evidence="1">Hydrogenase formation protein HypD</fullName>
    </submittedName>
</protein>
<comment type="caution">
    <text evidence="1">The sequence shown here is derived from an EMBL/GenBank/DDBJ whole genome shotgun (WGS) entry which is preliminary data.</text>
</comment>
<dbReference type="PANTHER" id="PTHR30149:SF0">
    <property type="entry name" value="HYDROGENASE MATURATION FACTOR HYPD"/>
    <property type="match status" value="1"/>
</dbReference>
<dbReference type="Gene3D" id="6.10.20.100">
    <property type="match status" value="1"/>
</dbReference>